<dbReference type="AlphaFoldDB" id="A0A7R8WWP9"/>
<evidence type="ECO:0000256" key="1">
    <source>
        <dbReference type="SAM" id="MobiDB-lite"/>
    </source>
</evidence>
<name>A0A7R8WWP9_9CRUS</name>
<evidence type="ECO:0000313" key="2">
    <source>
        <dbReference type="EMBL" id="CAD7236716.1"/>
    </source>
</evidence>
<feature type="region of interest" description="Disordered" evidence="1">
    <location>
        <begin position="64"/>
        <end position="119"/>
    </location>
</feature>
<dbReference type="EMBL" id="OB681307">
    <property type="protein sequence ID" value="CAD7236716.1"/>
    <property type="molecule type" value="Genomic_DNA"/>
</dbReference>
<reference evidence="2" key="1">
    <citation type="submission" date="2020-11" db="EMBL/GenBank/DDBJ databases">
        <authorList>
            <person name="Tran Van P."/>
        </authorList>
    </citation>
    <scope>NUCLEOTIDE SEQUENCE</scope>
</reference>
<sequence>MEKDLYIVIESQADAEDPTVMNHKVKLGERIKRQNIDVMDIFRKVAEIMNYRSVMEMINMHFPEHRPQPNRQQQPGVLDVTEGGASQISHPGIPMATSTPFPETSSQFLNTYRPKRLPR</sequence>
<organism evidence="2">
    <name type="scientific">Cyprideis torosa</name>
    <dbReference type="NCBI Taxonomy" id="163714"/>
    <lineage>
        <taxon>Eukaryota</taxon>
        <taxon>Metazoa</taxon>
        <taxon>Ecdysozoa</taxon>
        <taxon>Arthropoda</taxon>
        <taxon>Crustacea</taxon>
        <taxon>Oligostraca</taxon>
        <taxon>Ostracoda</taxon>
        <taxon>Podocopa</taxon>
        <taxon>Podocopida</taxon>
        <taxon>Cytherocopina</taxon>
        <taxon>Cytheroidea</taxon>
        <taxon>Cytherideidae</taxon>
        <taxon>Cyprideis</taxon>
    </lineage>
</organism>
<protein>
    <submittedName>
        <fullName evidence="2">Uncharacterized protein</fullName>
    </submittedName>
</protein>
<feature type="compositionally biased region" description="Polar residues" evidence="1">
    <location>
        <begin position="96"/>
        <end position="110"/>
    </location>
</feature>
<gene>
    <name evidence="2" type="ORF">CTOB1V02_LOCUS14531</name>
</gene>
<proteinExistence type="predicted"/>
<accession>A0A7R8WWP9</accession>